<dbReference type="NCBIfam" id="TIGR03177">
    <property type="entry name" value="pilus_cpaB"/>
    <property type="match status" value="1"/>
</dbReference>
<dbReference type="RefSeq" id="WP_242612061.1">
    <property type="nucleotide sequence ID" value="NZ_CYTI01000021.1"/>
</dbReference>
<sequence>MAIGAARIGKWHLDPEIDTMMRLLGWGLRALRKMAVPLLALAAGLVAAWAVREHVRQRVDTLAGEHREAMVSRLVAARDLPAGTELTPAHLAIRDIPAQWAPAASIEPRDGDSVLGTRLGVALAQGDPVLSGCLARTDSASPPALAARLDPGQRALQVPVADLGTVADLLRVGDLVDIYVSFPHRGREVTAPLLQGVRVLAVPDASGGTGPAQVTLAATPNQAMRYLAARRAGTLTGLVRNRADTARIPEDPPRDLASLIGLAPEAPREPAVVILYGDRPGLSASAPGTVLADFESEHP</sequence>
<dbReference type="AlphaFoldDB" id="A0A9X3L1P8"/>
<evidence type="ECO:0000259" key="1">
    <source>
        <dbReference type="SMART" id="SM00858"/>
    </source>
</evidence>
<dbReference type="InterPro" id="IPR013974">
    <property type="entry name" value="SAF"/>
</dbReference>
<dbReference type="CDD" id="cd11614">
    <property type="entry name" value="SAF_CpaB_FlgA_like"/>
    <property type="match status" value="1"/>
</dbReference>
<dbReference type="SMART" id="SM00858">
    <property type="entry name" value="SAF"/>
    <property type="match status" value="1"/>
</dbReference>
<dbReference type="InterPro" id="IPR017592">
    <property type="entry name" value="Pilus_assmbl_Flp-typ_CpaB"/>
</dbReference>
<comment type="caution">
    <text evidence="2">The sequence shown here is derived from an EMBL/GenBank/DDBJ whole genome shotgun (WGS) entry which is preliminary data.</text>
</comment>
<dbReference type="SUPFAM" id="SSF51269">
    <property type="entry name" value="AFP III-like domain"/>
    <property type="match status" value="1"/>
</dbReference>
<proteinExistence type="predicted"/>
<reference evidence="2" key="1">
    <citation type="submission" date="2022-12" db="EMBL/GenBank/DDBJ databases">
        <authorList>
            <person name="Voronina O.L."/>
            <person name="Kunda M.S."/>
            <person name="Ryzhova N."/>
            <person name="Aksenova E.I."/>
        </authorList>
    </citation>
    <scope>NUCLEOTIDE SEQUENCE</scope>
    <source>
        <strain evidence="2">SCCH136:Ach223948</strain>
    </source>
</reference>
<evidence type="ECO:0000313" key="2">
    <source>
        <dbReference type="EMBL" id="MCZ8404305.1"/>
    </source>
</evidence>
<dbReference type="Proteomes" id="UP001141992">
    <property type="component" value="Unassembled WGS sequence"/>
</dbReference>
<organism evidence="2 3">
    <name type="scientific">Alcaligenes xylosoxydans xylosoxydans</name>
    <name type="common">Achromobacter xylosoxidans</name>
    <dbReference type="NCBI Taxonomy" id="85698"/>
    <lineage>
        <taxon>Bacteria</taxon>
        <taxon>Pseudomonadati</taxon>
        <taxon>Pseudomonadota</taxon>
        <taxon>Betaproteobacteria</taxon>
        <taxon>Burkholderiales</taxon>
        <taxon>Alcaligenaceae</taxon>
        <taxon>Achromobacter</taxon>
    </lineage>
</organism>
<dbReference type="InterPro" id="IPR031571">
    <property type="entry name" value="RcpC_dom"/>
</dbReference>
<gene>
    <name evidence="2" type="primary">cpaB</name>
    <name evidence="2" type="ORF">O9570_22800</name>
</gene>
<feature type="domain" description="SAF" evidence="1">
    <location>
        <begin position="71"/>
        <end position="135"/>
    </location>
</feature>
<protein>
    <submittedName>
        <fullName evidence="2">Flp pilus assembly protein CpaB</fullName>
    </submittedName>
</protein>
<dbReference type="Pfam" id="PF16976">
    <property type="entry name" value="RcpC"/>
    <property type="match status" value="1"/>
</dbReference>
<accession>A0A9X3L1P8</accession>
<dbReference type="Pfam" id="PF08666">
    <property type="entry name" value="SAF"/>
    <property type="match status" value="1"/>
</dbReference>
<dbReference type="EMBL" id="JAPZVI010000023">
    <property type="protein sequence ID" value="MCZ8404305.1"/>
    <property type="molecule type" value="Genomic_DNA"/>
</dbReference>
<evidence type="ECO:0000313" key="3">
    <source>
        <dbReference type="Proteomes" id="UP001141992"/>
    </source>
</evidence>
<dbReference type="InterPro" id="IPR036732">
    <property type="entry name" value="AFP_Neu5c_C_sf"/>
</dbReference>
<name>A0A9X3L1P8_ALCXX</name>